<dbReference type="KEGG" id="acel:acsn021_29400"/>
<sequence length="480" mass="52689">MNYRLVLNILGKVMLLEAALMIPSLIVSIIYGDGDSLAFLITILIVSLLGIAVTFIKPPKTKMFARDGFMIVTLAWIILAVFGGLPFYISGAIPSFIDCIFETMSGFTTTGSSILADVEALPRGLLFWRSFTHWFGGMGVLVFFLTLIPSMGGRTQHLLRAESPGPSPGKLVPKIKETSMILYGIYFVLTVVCTICLLFAGMPLFDSVVHALGTAGTGGFSIKNSSISYYNSPLIDIIISVFMVIFGVNFTVYFYILKRNLMEVKKNSEVKLFLLVIGLSTLLITVNITRIYGSVWEAFYQAFFQVTSLISTTGYATADYNLWPSFSKMILIGLMFVGSCAGSTSGGLKQIRLFVMLKSVKRTIKKMVHPRSVIPIRADGKLIDEEQVSGIAIFCGAYFLIMIVATVLISLDNHDFETNFSAVLTAISNVGPGFGKVGPTGNFGFYSDFSKLILSLCMLVGRLEIFPVLMMFQLNAWKKA</sequence>
<evidence type="ECO:0000256" key="10">
    <source>
        <dbReference type="ARBA" id="ARBA00023065"/>
    </source>
</evidence>
<dbReference type="GO" id="GO:0015379">
    <property type="term" value="F:potassium:chloride symporter activity"/>
    <property type="evidence" value="ECO:0007669"/>
    <property type="project" value="InterPro"/>
</dbReference>
<dbReference type="PANTHER" id="PTHR32024">
    <property type="entry name" value="TRK SYSTEM POTASSIUM UPTAKE PROTEIN TRKG-RELATED"/>
    <property type="match status" value="1"/>
</dbReference>
<keyword evidence="3" id="KW-0813">Transport</keyword>
<keyword evidence="5" id="KW-0997">Cell inner membrane</keyword>
<evidence type="ECO:0000256" key="7">
    <source>
        <dbReference type="ARBA" id="ARBA00022692"/>
    </source>
</evidence>
<evidence type="ECO:0000256" key="5">
    <source>
        <dbReference type="ARBA" id="ARBA00022519"/>
    </source>
</evidence>
<evidence type="ECO:0000256" key="8">
    <source>
        <dbReference type="ARBA" id="ARBA00022958"/>
    </source>
</evidence>
<gene>
    <name evidence="12" type="ORF">acsn021_29400</name>
</gene>
<accession>A0A6S6R8T6</accession>
<dbReference type="Proteomes" id="UP000515561">
    <property type="component" value="Chromosome"/>
</dbReference>
<dbReference type="Pfam" id="PF02386">
    <property type="entry name" value="TrkH"/>
    <property type="match status" value="1"/>
</dbReference>
<comment type="similarity">
    <text evidence="2">Belongs to the TrkH potassium transport family.</text>
</comment>
<evidence type="ECO:0000256" key="1">
    <source>
        <dbReference type="ARBA" id="ARBA00004429"/>
    </source>
</evidence>
<dbReference type="GO" id="GO:0005886">
    <property type="term" value="C:plasma membrane"/>
    <property type="evidence" value="ECO:0007669"/>
    <property type="project" value="UniProtKB-SubCell"/>
</dbReference>
<organism evidence="12 13">
    <name type="scientific">Anaerocolumna cellulosilytica</name>
    <dbReference type="NCBI Taxonomy" id="433286"/>
    <lineage>
        <taxon>Bacteria</taxon>
        <taxon>Bacillati</taxon>
        <taxon>Bacillota</taxon>
        <taxon>Clostridia</taxon>
        <taxon>Lachnospirales</taxon>
        <taxon>Lachnospiraceae</taxon>
        <taxon>Anaerocolumna</taxon>
    </lineage>
</organism>
<evidence type="ECO:0000256" key="3">
    <source>
        <dbReference type="ARBA" id="ARBA00022448"/>
    </source>
</evidence>
<dbReference type="PIRSF" id="PIRSF006247">
    <property type="entry name" value="TrkH"/>
    <property type="match status" value="1"/>
</dbReference>
<evidence type="ECO:0000256" key="4">
    <source>
        <dbReference type="ARBA" id="ARBA00022475"/>
    </source>
</evidence>
<keyword evidence="7" id="KW-0812">Transmembrane</keyword>
<dbReference type="RefSeq" id="WP_184094211.1">
    <property type="nucleotide sequence ID" value="NZ_AP023367.1"/>
</dbReference>
<name>A0A6S6R8T6_9FIRM</name>
<keyword evidence="6" id="KW-0633">Potassium transport</keyword>
<keyword evidence="4" id="KW-1003">Cell membrane</keyword>
<dbReference type="InterPro" id="IPR004772">
    <property type="entry name" value="TrkH"/>
</dbReference>
<evidence type="ECO:0000256" key="2">
    <source>
        <dbReference type="ARBA" id="ARBA00009137"/>
    </source>
</evidence>
<evidence type="ECO:0000313" key="12">
    <source>
        <dbReference type="EMBL" id="BCJ95371.1"/>
    </source>
</evidence>
<dbReference type="AlphaFoldDB" id="A0A6S6R8T6"/>
<evidence type="ECO:0000256" key="9">
    <source>
        <dbReference type="ARBA" id="ARBA00022989"/>
    </source>
</evidence>
<dbReference type="InterPro" id="IPR003445">
    <property type="entry name" value="Cat_transpt"/>
</dbReference>
<evidence type="ECO:0000313" key="13">
    <source>
        <dbReference type="Proteomes" id="UP000515561"/>
    </source>
</evidence>
<keyword evidence="10" id="KW-0406">Ion transport</keyword>
<comment type="subcellular location">
    <subcellularLocation>
        <location evidence="1">Cell inner membrane</location>
        <topology evidence="1">Multi-pass membrane protein</topology>
    </subcellularLocation>
</comment>
<evidence type="ECO:0000256" key="6">
    <source>
        <dbReference type="ARBA" id="ARBA00022538"/>
    </source>
</evidence>
<dbReference type="EMBL" id="AP023367">
    <property type="protein sequence ID" value="BCJ95371.1"/>
    <property type="molecule type" value="Genomic_DNA"/>
</dbReference>
<evidence type="ECO:0000256" key="11">
    <source>
        <dbReference type="ARBA" id="ARBA00023136"/>
    </source>
</evidence>
<reference evidence="12 13" key="1">
    <citation type="journal article" date="2016" name="Int. J. Syst. Evol. Microbiol.">
        <title>Descriptions of Anaerotaenia torta gen. nov., sp. nov. and Anaerocolumna cellulosilytica gen. nov., sp. nov. isolated from a methanogenic reactor of cattle waste.</title>
        <authorList>
            <person name="Uek A."/>
            <person name="Ohtaki Y."/>
            <person name="Kaku N."/>
            <person name="Ueki K."/>
        </authorList>
    </citation>
    <scope>NUCLEOTIDE SEQUENCE [LARGE SCALE GENOMIC DNA]</scope>
    <source>
        <strain evidence="12 13">SN021</strain>
    </source>
</reference>
<keyword evidence="8" id="KW-0630">Potassium</keyword>
<proteinExistence type="inferred from homology"/>
<keyword evidence="9" id="KW-1133">Transmembrane helix</keyword>
<keyword evidence="11" id="KW-0472">Membrane</keyword>
<dbReference type="PANTHER" id="PTHR32024:SF2">
    <property type="entry name" value="TRK SYSTEM POTASSIUM UPTAKE PROTEIN TRKG-RELATED"/>
    <property type="match status" value="1"/>
</dbReference>
<protein>
    <submittedName>
        <fullName evidence="12">Potassium transporter KefA</fullName>
    </submittedName>
</protein>
<keyword evidence="13" id="KW-1185">Reference proteome</keyword>